<dbReference type="InterPro" id="IPR036388">
    <property type="entry name" value="WH-like_DNA-bd_sf"/>
</dbReference>
<dbReference type="InterPro" id="IPR001077">
    <property type="entry name" value="COMT_C"/>
</dbReference>
<feature type="domain" description="O-methyltransferase C-terminal" evidence="4">
    <location>
        <begin position="196"/>
        <end position="349"/>
    </location>
</feature>
<dbReference type="InterPro" id="IPR029063">
    <property type="entry name" value="SAM-dependent_MTases_sf"/>
</dbReference>
<evidence type="ECO:0000313" key="6">
    <source>
        <dbReference type="EMBL" id="CAG21995.1"/>
    </source>
</evidence>
<name>Q6LL10_PHOPR</name>
<gene>
    <name evidence="6" type="primary">ECS4325</name>
    <name evidence="6" type="ordered locus">PBPRB0122</name>
</gene>
<evidence type="ECO:0000256" key="2">
    <source>
        <dbReference type="ARBA" id="ARBA00022679"/>
    </source>
</evidence>
<accession>Q6LL10</accession>
<dbReference type="Gene3D" id="3.40.50.150">
    <property type="entry name" value="Vaccinia Virus protein VP39"/>
    <property type="match status" value="1"/>
</dbReference>
<dbReference type="InterPro" id="IPR016461">
    <property type="entry name" value="COMT-like"/>
</dbReference>
<dbReference type="HOGENOM" id="CLU_005533_3_0_6"/>
<dbReference type="Proteomes" id="UP000000593">
    <property type="component" value="Chromosome 2"/>
</dbReference>
<dbReference type="EMBL" id="CR378675">
    <property type="protein sequence ID" value="CAG21995.1"/>
    <property type="molecule type" value="Genomic_DNA"/>
</dbReference>
<evidence type="ECO:0000313" key="7">
    <source>
        <dbReference type="Proteomes" id="UP000000593"/>
    </source>
</evidence>
<dbReference type="KEGG" id="ppr:PBPRB0122"/>
<proteinExistence type="predicted"/>
<feature type="domain" description="BVU-1015-like N-terminal dimerisation-like" evidence="5">
    <location>
        <begin position="32"/>
        <end position="98"/>
    </location>
</feature>
<dbReference type="STRING" id="298386.PBPRB0122"/>
<protein>
    <submittedName>
        <fullName evidence="6">O-methyltransferase</fullName>
    </submittedName>
</protein>
<dbReference type="PANTHER" id="PTHR43712">
    <property type="entry name" value="PUTATIVE (AFU_ORTHOLOGUE AFUA_4G14580)-RELATED"/>
    <property type="match status" value="1"/>
</dbReference>
<dbReference type="SUPFAM" id="SSF46785">
    <property type="entry name" value="Winged helix' DNA-binding domain"/>
    <property type="match status" value="1"/>
</dbReference>
<keyword evidence="7" id="KW-1185">Reference proteome</keyword>
<dbReference type="SUPFAM" id="SSF53335">
    <property type="entry name" value="S-adenosyl-L-methionine-dependent methyltransferases"/>
    <property type="match status" value="1"/>
</dbReference>
<dbReference type="InterPro" id="IPR049480">
    <property type="entry name" value="BVU_1015-like_N"/>
</dbReference>
<dbReference type="eggNOG" id="COG2890">
    <property type="taxonomic scope" value="Bacteria"/>
</dbReference>
<evidence type="ECO:0000256" key="1">
    <source>
        <dbReference type="ARBA" id="ARBA00022603"/>
    </source>
</evidence>
<dbReference type="PIRSF" id="PIRSF005739">
    <property type="entry name" value="O-mtase"/>
    <property type="match status" value="1"/>
</dbReference>
<dbReference type="PANTHER" id="PTHR43712:SF2">
    <property type="entry name" value="O-METHYLTRANSFERASE CICE"/>
    <property type="match status" value="1"/>
</dbReference>
<dbReference type="Gene3D" id="1.20.58.1390">
    <property type="match status" value="1"/>
</dbReference>
<keyword evidence="2" id="KW-0808">Transferase</keyword>
<reference evidence="7" key="1">
    <citation type="journal article" date="2005" name="Science">
        <title>Life at depth: Photobacterium profundum genome sequence and expression analysis.</title>
        <authorList>
            <person name="Vezzi A."/>
            <person name="Campanaro S."/>
            <person name="D'Angelo M."/>
            <person name="Simonato F."/>
            <person name="Vitulo N."/>
            <person name="Lauro F.M."/>
            <person name="Cestaro A."/>
            <person name="Malacrida G."/>
            <person name="Simionati B."/>
            <person name="Cannata N."/>
            <person name="Romualdi C."/>
            <person name="Bartlett D.H."/>
            <person name="Valle G."/>
        </authorList>
    </citation>
    <scope>NUCLEOTIDE SEQUENCE [LARGE SCALE GENOMIC DNA]</scope>
    <source>
        <strain evidence="7">ATCC BAA-1253 / SS9</strain>
    </source>
</reference>
<sequence>MGIHTLPFAFILDLSVTLYQNDPFNALDAKTEAQKLAFAPIVFHTARTLRDLGILTALDQAGKQGLNAVDIAAKTNVSEYGVKVLLDMALSAHIVTWDKPNYVLANLGYFLANDGMTRANMDFTADVCYAAMMHLTEAIEEGTPAGLKELGDWTTIYEGLSQLPEKAKESWFNFDHFYSDRSFPVLLERVFADKPKRLFDIGGNTGKWALQCCNHNPDVEVTIIDLPQQIEMALKNADENGFAERIKGYPTNMLDASNSLPTGADVWWMSQFLDCFSPMEILSILRRVRAAMSDDATVYILELFWDSQRYDAAAYSLNATSLYFTCLANGNSRFYRSDDFLEIVKEAGFVVATRTDDIGLGHTLLELKAG</sequence>
<dbReference type="Pfam" id="PF00891">
    <property type="entry name" value="Methyltransf_2"/>
    <property type="match status" value="1"/>
</dbReference>
<evidence type="ECO:0000256" key="3">
    <source>
        <dbReference type="ARBA" id="ARBA00022691"/>
    </source>
</evidence>
<dbReference type="AlphaFoldDB" id="Q6LL10"/>
<organism evidence="6 7">
    <name type="scientific">Photobacterium profundum (strain SS9)</name>
    <dbReference type="NCBI Taxonomy" id="298386"/>
    <lineage>
        <taxon>Bacteria</taxon>
        <taxon>Pseudomonadati</taxon>
        <taxon>Pseudomonadota</taxon>
        <taxon>Gammaproteobacteria</taxon>
        <taxon>Vibrionales</taxon>
        <taxon>Vibrionaceae</taxon>
        <taxon>Photobacterium</taxon>
    </lineage>
</organism>
<dbReference type="GO" id="GO:0008171">
    <property type="term" value="F:O-methyltransferase activity"/>
    <property type="evidence" value="ECO:0007669"/>
    <property type="project" value="InterPro"/>
</dbReference>
<keyword evidence="3" id="KW-0949">S-adenosyl-L-methionine</keyword>
<dbReference type="InterPro" id="IPR036390">
    <property type="entry name" value="WH_DNA-bd_sf"/>
</dbReference>
<dbReference type="Pfam" id="PF21212">
    <property type="entry name" value="Dimerisation2-like_dom"/>
    <property type="match status" value="1"/>
</dbReference>
<keyword evidence="1" id="KW-0489">Methyltransferase</keyword>
<evidence type="ECO:0000259" key="5">
    <source>
        <dbReference type="Pfam" id="PF21212"/>
    </source>
</evidence>
<dbReference type="Gene3D" id="1.10.10.10">
    <property type="entry name" value="Winged helix-like DNA-binding domain superfamily/Winged helix DNA-binding domain"/>
    <property type="match status" value="1"/>
</dbReference>
<dbReference type="GO" id="GO:0032259">
    <property type="term" value="P:methylation"/>
    <property type="evidence" value="ECO:0007669"/>
    <property type="project" value="UniProtKB-KW"/>
</dbReference>
<evidence type="ECO:0000259" key="4">
    <source>
        <dbReference type="Pfam" id="PF00891"/>
    </source>
</evidence>
<dbReference type="PROSITE" id="PS51683">
    <property type="entry name" value="SAM_OMT_II"/>
    <property type="match status" value="1"/>
</dbReference>